<keyword evidence="2" id="KW-0156">Chromatin regulator</keyword>
<comment type="caution">
    <text evidence="8">The sequence shown here is derived from an EMBL/GenBank/DDBJ whole genome shotgun (WGS) entry which is preliminary data.</text>
</comment>
<keyword evidence="5" id="KW-0539">Nucleus</keyword>
<keyword evidence="4" id="KW-0804">Transcription</keyword>
<name>A0A8H6Z7U9_9AGAR</name>
<proteinExistence type="predicted"/>
<evidence type="ECO:0000256" key="6">
    <source>
        <dbReference type="SAM" id="MobiDB-lite"/>
    </source>
</evidence>
<comment type="subcellular location">
    <subcellularLocation>
        <location evidence="1">Nucleus</location>
    </subcellularLocation>
</comment>
<evidence type="ECO:0000313" key="8">
    <source>
        <dbReference type="EMBL" id="KAF7371941.1"/>
    </source>
</evidence>
<dbReference type="GO" id="GO:0006355">
    <property type="term" value="P:regulation of DNA-templated transcription"/>
    <property type="evidence" value="ECO:0007669"/>
    <property type="project" value="InterPro"/>
</dbReference>
<evidence type="ECO:0000256" key="4">
    <source>
        <dbReference type="ARBA" id="ARBA00023163"/>
    </source>
</evidence>
<protein>
    <submittedName>
        <fullName evidence="8">MRG-domain-containing protein</fullName>
    </submittedName>
</protein>
<feature type="region of interest" description="Disordered" evidence="6">
    <location>
        <begin position="1"/>
        <end position="59"/>
    </location>
</feature>
<dbReference type="GO" id="GO:0005634">
    <property type="term" value="C:nucleus"/>
    <property type="evidence" value="ECO:0007669"/>
    <property type="project" value="UniProtKB-SubCell"/>
</dbReference>
<gene>
    <name evidence="8" type="ORF">MVEN_00052000</name>
</gene>
<dbReference type="PROSITE" id="PS51640">
    <property type="entry name" value="MRG"/>
    <property type="match status" value="1"/>
</dbReference>
<dbReference type="InterPro" id="IPR026541">
    <property type="entry name" value="MRG_dom"/>
</dbReference>
<evidence type="ECO:0000256" key="3">
    <source>
        <dbReference type="ARBA" id="ARBA00023015"/>
    </source>
</evidence>
<feature type="domain" description="MRG" evidence="7">
    <location>
        <begin position="54"/>
        <end position="182"/>
    </location>
</feature>
<accession>A0A8H6Z7U9</accession>
<dbReference type="GO" id="GO:0000123">
    <property type="term" value="C:histone acetyltransferase complex"/>
    <property type="evidence" value="ECO:0007669"/>
    <property type="project" value="TreeGrafter"/>
</dbReference>
<dbReference type="InterPro" id="IPR038217">
    <property type="entry name" value="MRG_C_sf"/>
</dbReference>
<keyword evidence="9" id="KW-1185">Reference proteome</keyword>
<evidence type="ECO:0000313" key="9">
    <source>
        <dbReference type="Proteomes" id="UP000620124"/>
    </source>
</evidence>
<reference evidence="8" key="1">
    <citation type="submission" date="2020-05" db="EMBL/GenBank/DDBJ databases">
        <title>Mycena genomes resolve the evolution of fungal bioluminescence.</title>
        <authorList>
            <person name="Tsai I.J."/>
        </authorList>
    </citation>
    <scope>NUCLEOTIDE SEQUENCE</scope>
    <source>
        <strain evidence="8">CCC161011</strain>
    </source>
</reference>
<evidence type="ECO:0000259" key="7">
    <source>
        <dbReference type="Pfam" id="PF05712"/>
    </source>
</evidence>
<dbReference type="OrthoDB" id="124855at2759"/>
<sequence>MNGFPATRLRKDNEANRLKQKQLQKEYPTSASAARKEAKHAVGNAQGDGHPNGTRRPEMKLNIPEQIKVKLVDDWEMVTKDNKLVTLPRTPTIEELLKEFEAYLKETRPAHLKDPLTLAPTVIAALQVYFDCSLANHLLYRFERPQYMTICSKYIIGQNVIIRQEKEMSKIYGAEHLLRMLSACLSVSQVLSVVGYLN</sequence>
<dbReference type="Gene3D" id="1.10.274.30">
    <property type="entry name" value="MRG domain"/>
    <property type="match status" value="1"/>
</dbReference>
<keyword evidence="3" id="KW-0805">Transcription regulation</keyword>
<dbReference type="EMBL" id="JACAZI010000001">
    <property type="protein sequence ID" value="KAF7371941.1"/>
    <property type="molecule type" value="Genomic_DNA"/>
</dbReference>
<dbReference type="PANTHER" id="PTHR10880:SF15">
    <property type="entry name" value="MSL COMPLEX SUBUNIT 3"/>
    <property type="match status" value="1"/>
</dbReference>
<evidence type="ECO:0000256" key="5">
    <source>
        <dbReference type="ARBA" id="ARBA00023242"/>
    </source>
</evidence>
<dbReference type="Proteomes" id="UP000620124">
    <property type="component" value="Unassembled WGS sequence"/>
</dbReference>
<evidence type="ECO:0000256" key="2">
    <source>
        <dbReference type="ARBA" id="ARBA00022853"/>
    </source>
</evidence>
<organism evidence="8 9">
    <name type="scientific">Mycena venus</name>
    <dbReference type="NCBI Taxonomy" id="2733690"/>
    <lineage>
        <taxon>Eukaryota</taxon>
        <taxon>Fungi</taxon>
        <taxon>Dikarya</taxon>
        <taxon>Basidiomycota</taxon>
        <taxon>Agaricomycotina</taxon>
        <taxon>Agaricomycetes</taxon>
        <taxon>Agaricomycetidae</taxon>
        <taxon>Agaricales</taxon>
        <taxon>Marasmiineae</taxon>
        <taxon>Mycenaceae</taxon>
        <taxon>Mycena</taxon>
    </lineage>
</organism>
<dbReference type="PANTHER" id="PTHR10880">
    <property type="entry name" value="MORTALITY FACTOR 4-LIKE PROTEIN"/>
    <property type="match status" value="1"/>
</dbReference>
<dbReference type="AlphaFoldDB" id="A0A8H6Z7U9"/>
<evidence type="ECO:0000256" key="1">
    <source>
        <dbReference type="ARBA" id="ARBA00004123"/>
    </source>
</evidence>
<dbReference type="Pfam" id="PF05712">
    <property type="entry name" value="MRG"/>
    <property type="match status" value="1"/>
</dbReference>
<dbReference type="GO" id="GO:0006325">
    <property type="term" value="P:chromatin organization"/>
    <property type="evidence" value="ECO:0007669"/>
    <property type="project" value="UniProtKB-KW"/>
</dbReference>
<dbReference type="InterPro" id="IPR008676">
    <property type="entry name" value="MRG"/>
</dbReference>